<feature type="transmembrane region" description="Helical" evidence="6">
    <location>
        <begin position="1210"/>
        <end position="1228"/>
    </location>
</feature>
<feature type="compositionally biased region" description="Low complexity" evidence="5">
    <location>
        <begin position="928"/>
        <end position="961"/>
    </location>
</feature>
<evidence type="ECO:0000256" key="4">
    <source>
        <dbReference type="ARBA" id="ARBA00023136"/>
    </source>
</evidence>
<evidence type="ECO:0000256" key="2">
    <source>
        <dbReference type="ARBA" id="ARBA00022692"/>
    </source>
</evidence>
<dbReference type="InterPro" id="IPR017452">
    <property type="entry name" value="GPCR_Rhodpsn_7TM"/>
</dbReference>
<evidence type="ECO:0000259" key="7">
    <source>
        <dbReference type="PROSITE" id="PS50262"/>
    </source>
</evidence>
<dbReference type="GO" id="GO:0016020">
    <property type="term" value="C:membrane"/>
    <property type="evidence" value="ECO:0007669"/>
    <property type="project" value="UniProtKB-SubCell"/>
</dbReference>
<dbReference type="Proteomes" id="UP000095280">
    <property type="component" value="Unplaced"/>
</dbReference>
<dbReference type="PROSITE" id="PS50262">
    <property type="entry name" value="G_PROTEIN_RECEP_F1_2"/>
    <property type="match status" value="1"/>
</dbReference>
<dbReference type="Gene3D" id="1.20.1070.10">
    <property type="entry name" value="Rhodopsin 7-helix transmembrane proteins"/>
    <property type="match status" value="1"/>
</dbReference>
<dbReference type="SUPFAM" id="SSF81321">
    <property type="entry name" value="Family A G protein-coupled receptor-like"/>
    <property type="match status" value="1"/>
</dbReference>
<dbReference type="WBParaSite" id="maker-uti_cns_0014119-snap-gene-0.1-mRNA-1">
    <property type="protein sequence ID" value="maker-uti_cns_0014119-snap-gene-0.1-mRNA-1"/>
    <property type="gene ID" value="maker-uti_cns_0014119-snap-gene-0.1"/>
</dbReference>
<feature type="transmembrane region" description="Helical" evidence="6">
    <location>
        <begin position="50"/>
        <end position="68"/>
    </location>
</feature>
<feature type="region of interest" description="Disordered" evidence="5">
    <location>
        <begin position="876"/>
        <end position="961"/>
    </location>
</feature>
<evidence type="ECO:0000256" key="3">
    <source>
        <dbReference type="ARBA" id="ARBA00022989"/>
    </source>
</evidence>
<dbReference type="CDD" id="cd00637">
    <property type="entry name" value="7tm_classA_rhodopsin-like"/>
    <property type="match status" value="1"/>
</dbReference>
<feature type="compositionally biased region" description="Basic residues" evidence="5">
    <location>
        <begin position="903"/>
        <end position="918"/>
    </location>
</feature>
<feature type="domain" description="G-protein coupled receptors family 1 profile" evidence="7">
    <location>
        <begin position="1146"/>
        <end position="1371"/>
    </location>
</feature>
<comment type="subcellular location">
    <subcellularLocation>
        <location evidence="1">Membrane</location>
    </subcellularLocation>
</comment>
<feature type="transmembrane region" description="Helical" evidence="6">
    <location>
        <begin position="96"/>
        <end position="118"/>
    </location>
</feature>
<accession>A0A1I8IMU4</accession>
<feature type="region of interest" description="Disordered" evidence="5">
    <location>
        <begin position="996"/>
        <end position="1016"/>
    </location>
</feature>
<keyword evidence="3 6" id="KW-1133">Transmembrane helix</keyword>
<dbReference type="PROSITE" id="PS51257">
    <property type="entry name" value="PROKAR_LIPOPROTEIN"/>
    <property type="match status" value="1"/>
</dbReference>
<proteinExistence type="predicted"/>
<evidence type="ECO:0000313" key="8">
    <source>
        <dbReference type="Proteomes" id="UP000095280"/>
    </source>
</evidence>
<organism evidence="8 9">
    <name type="scientific">Macrostomum lignano</name>
    <dbReference type="NCBI Taxonomy" id="282301"/>
    <lineage>
        <taxon>Eukaryota</taxon>
        <taxon>Metazoa</taxon>
        <taxon>Spiralia</taxon>
        <taxon>Lophotrochozoa</taxon>
        <taxon>Platyhelminthes</taxon>
        <taxon>Rhabditophora</taxon>
        <taxon>Macrostomorpha</taxon>
        <taxon>Macrostomida</taxon>
        <taxon>Macrostomidae</taxon>
        <taxon>Macrostomum</taxon>
    </lineage>
</organism>
<name>A0A1I8IMU4_9PLAT</name>
<evidence type="ECO:0000256" key="5">
    <source>
        <dbReference type="SAM" id="MobiDB-lite"/>
    </source>
</evidence>
<protein>
    <submittedName>
        <fullName evidence="9">G_PROTEIN_RECEP_F1_2 domain-containing protein</fullName>
    </submittedName>
</protein>
<feature type="transmembrane region" description="Helical" evidence="6">
    <location>
        <begin position="1312"/>
        <end position="1336"/>
    </location>
</feature>
<evidence type="ECO:0000256" key="6">
    <source>
        <dbReference type="SAM" id="Phobius"/>
    </source>
</evidence>
<feature type="transmembrane region" description="Helical" evidence="6">
    <location>
        <begin position="1168"/>
        <end position="1189"/>
    </location>
</feature>
<sequence length="1412" mass="151200">MGEMLMKSGGVACTGLTLLSLACSFSSIGMLLLDSSVINAETEPLDAASSLTVGAVGLATLAWSIVFAQRSRDSAGQQLESGGSVSKRSCQNAMKLLGRLLIAAQAAAAGLLGFVLALSTVQLHRRRVTCTPIDGLGLAVKALAELSLVAMAIVTMATVWPSSTEDNSKQAEAWGRSGWSAGPSCSVIFRWEETGSSSRPKELDEPWDAVGLADLVNGRVRPEVASEEAVPGEVAMAGKGHDKGSNILPILVQKDVSEPVRRARNRGTRLPAVLGARPSVPVEGVSPVVDLTIDDCQGHRDQGGRAEERARAAPLGEGVCQLVPRKPCVPWDPLQPDSIASGQEVELPGAVGDCPGVRCGVAKGLARADGKDFVLEDCGESTSVLGMRGNYAAVDDDADPKAGATVFDGSVRVAMDLLEIPVTAGSLSRFPADKDVQRRNVEEGVEAISSSERLKEDVIEGANDVQEDPQSKAITKHGLLEFIDQDVQRAFSGATRPKSVLAFKGQDASKAAVSVSVKTVAHSSASRHDVIVDGWPGDRWNSFRASPKVSQSVFLAFRLHMSLLDRSDLSHALSVLLAKMQALGGWLASRGGVLRLTSESPGFLDEDEPRLVELGVTHKVDRGCDAVLQINLQAMDSLVADHYHAVGESLSRSSSSFSVVGDPQTSMGVSASSAVRVAVESSADVSPAWTLPSPPLRASVLSLPVPSASSVRSMRVAPASWFLAWSSARWIRPDLRVLLAGLRLRFPVSAARTALPGIGSAVCLGFFAGGAWAPVPVSEALAFLASSAFRSSQRRMTRKRWVFCRSPSLAKTSLPSFLGQFSFGRSSRRLRLLSSELHQMKMQPSVLADLTTLTGRPARSWSMSAASMVRQALSSSSAVRSCSSPKTMTAGSPSAGGRPAVPRSRRRRSLRRWLRVRRASAEGPVARAGMSPAEPAASPSAPGGAALVPESPAGVAGAPASAGLKEADDAIAESGKDPSARSNTLGIRGYVKQYHGLQAGKPDPHTQIRPKPLDGSPASEPTILLYYYGTANRSLFSPENLTHIITFRMRYETELVLSFVISILKSIGYPLGLLLQTLAVIYLVRGNHGYPPSARSWFLLVLGADIGSTLYRLYDLITVDFNITNPFIENAGVKGNFGQLFIALMWGLRRRSDALIQGIFCKAFFMVMYFPIYLSPIALTINSLIRCYCVKHPLRAAQVPTVCADRALKAFAVVLSLTIAIIAGMLSVDGWFSLQPVITTLGETVFYGDCAIPRMHAINTDFNLVLVSYWFTLAIVLIICVLNILSAVIIIKVLFSGEIRASTNDSNAEIRAAAMILGMNITLFVCFFGSRIMLLVSGMIDKIDHPLAYVVLERTSAYLFNIPYYTNVLFIAGFTKKFYRFFMPCLSRRESTITTTAPATSMKVLSREQDMG</sequence>
<evidence type="ECO:0000313" key="9">
    <source>
        <dbReference type="WBParaSite" id="maker-uti_cns_0014119-snap-gene-0.1-mRNA-1"/>
    </source>
</evidence>
<feature type="transmembrane region" description="Helical" evidence="6">
    <location>
        <begin position="1356"/>
        <end position="1374"/>
    </location>
</feature>
<keyword evidence="8" id="KW-1185">Reference proteome</keyword>
<keyword evidence="4 6" id="KW-0472">Membrane</keyword>
<evidence type="ECO:0000256" key="1">
    <source>
        <dbReference type="ARBA" id="ARBA00004370"/>
    </source>
</evidence>
<feature type="transmembrane region" description="Helical" evidence="6">
    <location>
        <begin position="1269"/>
        <end position="1291"/>
    </location>
</feature>
<keyword evidence="2 6" id="KW-0812">Transmembrane</keyword>
<reference evidence="9" key="1">
    <citation type="submission" date="2016-11" db="UniProtKB">
        <authorList>
            <consortium name="WormBaseParasite"/>
        </authorList>
    </citation>
    <scope>IDENTIFICATION</scope>
</reference>